<feature type="transmembrane region" description="Helical" evidence="8">
    <location>
        <begin position="93"/>
        <end position="116"/>
    </location>
</feature>
<evidence type="ECO:0000256" key="4">
    <source>
        <dbReference type="ARBA" id="ARBA00022692"/>
    </source>
</evidence>
<feature type="transmembrane region" description="Helical" evidence="8">
    <location>
        <begin position="212"/>
        <end position="231"/>
    </location>
</feature>
<keyword evidence="6 8" id="KW-0472">Membrane</keyword>
<reference evidence="10 11" key="1">
    <citation type="journal article" date="2021" name="Sci. Rep.">
        <title>The distribution of antibiotic resistance genes in chicken gut microbiota commensals.</title>
        <authorList>
            <person name="Juricova H."/>
            <person name="Matiasovicova J."/>
            <person name="Kubasova T."/>
            <person name="Cejkova D."/>
            <person name="Rychlik I."/>
        </authorList>
    </citation>
    <scope>NUCLEOTIDE SEQUENCE [LARGE SCALE GENOMIC DNA]</scope>
    <source>
        <strain evidence="10 11">An773</strain>
    </source>
</reference>
<keyword evidence="4 8" id="KW-0812">Transmembrane</keyword>
<evidence type="ECO:0000256" key="3">
    <source>
        <dbReference type="ARBA" id="ARBA00022475"/>
    </source>
</evidence>
<dbReference type="InterPro" id="IPR051790">
    <property type="entry name" value="Cytochrome_c-biogenesis_DsbD"/>
</dbReference>
<evidence type="ECO:0000256" key="1">
    <source>
        <dbReference type="ARBA" id="ARBA00004651"/>
    </source>
</evidence>
<evidence type="ECO:0000259" key="9">
    <source>
        <dbReference type="PROSITE" id="PS51352"/>
    </source>
</evidence>
<dbReference type="PANTHER" id="PTHR31272:SF4">
    <property type="entry name" value="CYTOCHROME C-TYPE BIOGENESIS PROTEIN HI_1454-RELATED"/>
    <property type="match status" value="1"/>
</dbReference>
<dbReference type="PANTHER" id="PTHR31272">
    <property type="entry name" value="CYTOCHROME C-TYPE BIOGENESIS PROTEIN HI_1454-RELATED"/>
    <property type="match status" value="1"/>
</dbReference>
<evidence type="ECO:0000313" key="11">
    <source>
        <dbReference type="Proteomes" id="UP000716906"/>
    </source>
</evidence>
<dbReference type="RefSeq" id="WP_191428391.1">
    <property type="nucleotide sequence ID" value="NZ_JACLYY010000003.1"/>
</dbReference>
<feature type="transmembrane region" description="Helical" evidence="8">
    <location>
        <begin position="58"/>
        <end position="87"/>
    </location>
</feature>
<evidence type="ECO:0000256" key="7">
    <source>
        <dbReference type="SAM" id="MobiDB-lite"/>
    </source>
</evidence>
<evidence type="ECO:0000313" key="10">
    <source>
        <dbReference type="EMBL" id="MBM6737259.1"/>
    </source>
</evidence>
<accession>A0ABS2E6K9</accession>
<dbReference type="InterPro" id="IPR003834">
    <property type="entry name" value="Cyt_c_assmbl_TM_dom"/>
</dbReference>
<feature type="transmembrane region" description="Helical" evidence="8">
    <location>
        <begin position="178"/>
        <end position="200"/>
    </location>
</feature>
<keyword evidence="5 8" id="KW-1133">Transmembrane helix</keyword>
<dbReference type="InterPro" id="IPR036249">
    <property type="entry name" value="Thioredoxin-like_sf"/>
</dbReference>
<dbReference type="InterPro" id="IPR000866">
    <property type="entry name" value="AhpC/TSA"/>
</dbReference>
<comment type="similarity">
    <text evidence="2">Belongs to the DsbD family.</text>
</comment>
<keyword evidence="3" id="KW-1003">Cell membrane</keyword>
<feature type="domain" description="Thioredoxin" evidence="9">
    <location>
        <begin position="278"/>
        <end position="425"/>
    </location>
</feature>
<evidence type="ECO:0000256" key="8">
    <source>
        <dbReference type="SAM" id="Phobius"/>
    </source>
</evidence>
<dbReference type="Gene3D" id="3.40.30.10">
    <property type="entry name" value="Glutaredoxin"/>
    <property type="match status" value="1"/>
</dbReference>
<feature type="compositionally biased region" description="Acidic residues" evidence="7">
    <location>
        <begin position="254"/>
        <end position="267"/>
    </location>
</feature>
<feature type="transmembrane region" description="Helical" evidence="8">
    <location>
        <begin position="12"/>
        <end position="37"/>
    </location>
</feature>
<feature type="region of interest" description="Disordered" evidence="7">
    <location>
        <begin position="245"/>
        <end position="283"/>
    </location>
</feature>
<dbReference type="Pfam" id="PF00578">
    <property type="entry name" value="AhpC-TSA"/>
    <property type="match status" value="1"/>
</dbReference>
<sequence length="430" mass="46716">MGFDLDVSIPALTVLIQGLLSFLSPCVFPLIPLYIGYLSGGTGVKDEEGVWHYPRGKVLVNTVFFVLGISFTFFLLGFGVSAAGSFFRDYQSMFAKAGGILVVALGLYQLGVFGSSRLLGNEHRLPFHLDRMAMSPVTALLMGFSFSFAWTPCVGPALSSVLLMTASAGTRAKGFLMIGVYTLGFVLPFLAVGIFTTSLLKLFRRHMNIVKYTVKIGAVLMILMGLMMFTGKMNDITGYLSGVGDTGQERVSENTEDGGESDGEESGGEGSQQDGTDQESSSGAVEFTLTDQYGARHSISDYRGKVIFLNFWATWCSPCRMEMPDIQALYQEYEAMGEEAEVVFLSVATPGLGGEGTKEEVISFMEENGYTYPVLMDETGEVSAMFGISAYPTTYMIDREGKVYGYVSGALSRENMESIIRQTLEGAKES</sequence>
<dbReference type="InterPro" id="IPR013766">
    <property type="entry name" value="Thioredoxin_domain"/>
</dbReference>
<comment type="subcellular location">
    <subcellularLocation>
        <location evidence="1">Cell membrane</location>
        <topology evidence="1">Multi-pass membrane protein</topology>
    </subcellularLocation>
</comment>
<proteinExistence type="inferred from homology"/>
<dbReference type="Pfam" id="PF02683">
    <property type="entry name" value="DsbD_TM"/>
    <property type="match status" value="1"/>
</dbReference>
<comment type="caution">
    <text evidence="10">The sequence shown here is derived from an EMBL/GenBank/DDBJ whole genome shotgun (WGS) entry which is preliminary data.</text>
</comment>
<feature type="transmembrane region" description="Helical" evidence="8">
    <location>
        <begin position="137"/>
        <end position="158"/>
    </location>
</feature>
<dbReference type="CDD" id="cd02966">
    <property type="entry name" value="TlpA_like_family"/>
    <property type="match status" value="1"/>
</dbReference>
<keyword evidence="11" id="KW-1185">Reference proteome</keyword>
<dbReference type="Proteomes" id="UP000716906">
    <property type="component" value="Unassembled WGS sequence"/>
</dbReference>
<protein>
    <submittedName>
        <fullName evidence="10">Redoxin domain-containing protein</fullName>
    </submittedName>
</protein>
<evidence type="ECO:0000256" key="5">
    <source>
        <dbReference type="ARBA" id="ARBA00022989"/>
    </source>
</evidence>
<evidence type="ECO:0000256" key="6">
    <source>
        <dbReference type="ARBA" id="ARBA00023136"/>
    </source>
</evidence>
<dbReference type="PROSITE" id="PS51352">
    <property type="entry name" value="THIOREDOXIN_2"/>
    <property type="match status" value="1"/>
</dbReference>
<dbReference type="EMBL" id="JACLYY010000003">
    <property type="protein sequence ID" value="MBM6737259.1"/>
    <property type="molecule type" value="Genomic_DNA"/>
</dbReference>
<dbReference type="SUPFAM" id="SSF52833">
    <property type="entry name" value="Thioredoxin-like"/>
    <property type="match status" value="1"/>
</dbReference>
<evidence type="ECO:0000256" key="2">
    <source>
        <dbReference type="ARBA" id="ARBA00006143"/>
    </source>
</evidence>
<gene>
    <name evidence="10" type="ORF">H7U36_03945</name>
</gene>
<name>A0ABS2E6K9_9FIRM</name>
<organism evidence="10 11">
    <name type="scientific">Faecalicatena fissicatena</name>
    <dbReference type="NCBI Taxonomy" id="290055"/>
    <lineage>
        <taxon>Bacteria</taxon>
        <taxon>Bacillati</taxon>
        <taxon>Bacillota</taxon>
        <taxon>Clostridia</taxon>
        <taxon>Lachnospirales</taxon>
        <taxon>Lachnospiraceae</taxon>
        <taxon>Faecalicatena</taxon>
    </lineage>
</organism>